<protein>
    <submittedName>
        <fullName evidence="2">Uncharacterized protein</fullName>
    </submittedName>
</protein>
<keyword evidence="1" id="KW-0812">Transmembrane</keyword>
<keyword evidence="1" id="KW-0472">Membrane</keyword>
<feature type="transmembrane region" description="Helical" evidence="1">
    <location>
        <begin position="12"/>
        <end position="34"/>
    </location>
</feature>
<name>A0A1H7KEN2_9ACTN</name>
<dbReference type="RefSeq" id="WP_055505606.1">
    <property type="nucleotide sequence ID" value="NZ_BBZG01000003.1"/>
</dbReference>
<organism evidence="2 3">
    <name type="scientific">Nonomuraea pusilla</name>
    <dbReference type="NCBI Taxonomy" id="46177"/>
    <lineage>
        <taxon>Bacteria</taxon>
        <taxon>Bacillati</taxon>
        <taxon>Actinomycetota</taxon>
        <taxon>Actinomycetes</taxon>
        <taxon>Streptosporangiales</taxon>
        <taxon>Streptosporangiaceae</taxon>
        <taxon>Nonomuraea</taxon>
    </lineage>
</organism>
<dbReference type="Proteomes" id="UP000198953">
    <property type="component" value="Unassembled WGS sequence"/>
</dbReference>
<evidence type="ECO:0000313" key="3">
    <source>
        <dbReference type="Proteomes" id="UP000198953"/>
    </source>
</evidence>
<keyword evidence="1" id="KW-1133">Transmembrane helix</keyword>
<dbReference type="AlphaFoldDB" id="A0A1H7KEN2"/>
<gene>
    <name evidence="2" type="ORF">SAMN05660976_01214</name>
</gene>
<dbReference type="EMBL" id="FOBF01000003">
    <property type="protein sequence ID" value="SEK84956.1"/>
    <property type="molecule type" value="Genomic_DNA"/>
</dbReference>
<evidence type="ECO:0000256" key="1">
    <source>
        <dbReference type="SAM" id="Phobius"/>
    </source>
</evidence>
<reference evidence="2 3" key="1">
    <citation type="submission" date="2016-10" db="EMBL/GenBank/DDBJ databases">
        <authorList>
            <person name="de Groot N.N."/>
        </authorList>
    </citation>
    <scope>NUCLEOTIDE SEQUENCE [LARGE SCALE GENOMIC DNA]</scope>
    <source>
        <strain evidence="2 3">DSM 43357</strain>
    </source>
</reference>
<accession>A0A1H7KEN2</accession>
<sequence>MIVAEVLGLPAVGTAAGVVSTVALVFTGLGAAAGSRPEPAGQGGRVLRLGRLTALAAAGFALFGPVDWAAAAPLAAGFPLGGWIGPGIARRLPGHSLRHLAAACGLAVAVKQGYDAYAR</sequence>
<dbReference type="STRING" id="46177.SAMN05660976_01214"/>
<evidence type="ECO:0000313" key="2">
    <source>
        <dbReference type="EMBL" id="SEK84956.1"/>
    </source>
</evidence>
<keyword evidence="3" id="KW-1185">Reference proteome</keyword>
<feature type="transmembrane region" description="Helical" evidence="1">
    <location>
        <begin position="70"/>
        <end position="89"/>
    </location>
</feature>
<proteinExistence type="predicted"/>